<dbReference type="GO" id="GO:0070402">
    <property type="term" value="F:NADPH binding"/>
    <property type="evidence" value="ECO:0007669"/>
    <property type="project" value="TreeGrafter"/>
</dbReference>
<dbReference type="STRING" id="477680.SAMN05421788_10611"/>
<dbReference type="Gene3D" id="3.40.50.720">
    <property type="entry name" value="NAD(P)-binding Rossmann-like Domain"/>
    <property type="match status" value="1"/>
</dbReference>
<gene>
    <name evidence="4" type="ORF">SAMN05421788_10611</name>
</gene>
<keyword evidence="1" id="KW-0521">NADP</keyword>
<proteinExistence type="predicted"/>
<evidence type="ECO:0000313" key="5">
    <source>
        <dbReference type="Proteomes" id="UP000186917"/>
    </source>
</evidence>
<sequence>MKAIVIKGPGMLDVKDVPQPGSPVKGHLVVKMQAMGVNGGDVLDISGAMPQGFFPKSRHNIAGVSGVGTVVETGEGVPDGYKGKNVTVYRSLLFSDDIIGTWSEYVQLHYLHCVILPDTVNPRDYAGSLVNNITAFAFLQQVKAEGHKGIIATAANSATGLSMLGVCQAYGVPLIMLARNEVAREELKSLGAKHVLVQNSPGYQQNLQQAAQELQTTAVFDGVGGAALNSVMEVLPAGTSVYSYGYLGGGEPLNFHTRVLMKGITLKGFSNFRTATVKEPLLLEQALSELGKIIGNPHFATKAGMQFRFSQIEEAFAFATSGKGKAILIP</sequence>
<evidence type="ECO:0000313" key="4">
    <source>
        <dbReference type="EMBL" id="SIT23806.1"/>
    </source>
</evidence>
<organism evidence="4 5">
    <name type="scientific">Filimonas lacunae</name>
    <dbReference type="NCBI Taxonomy" id="477680"/>
    <lineage>
        <taxon>Bacteria</taxon>
        <taxon>Pseudomonadati</taxon>
        <taxon>Bacteroidota</taxon>
        <taxon>Chitinophagia</taxon>
        <taxon>Chitinophagales</taxon>
        <taxon>Chitinophagaceae</taxon>
        <taxon>Filimonas</taxon>
    </lineage>
</organism>
<accession>A0A1N7QLX0</accession>
<dbReference type="OrthoDB" id="658409at2"/>
<evidence type="ECO:0000256" key="2">
    <source>
        <dbReference type="ARBA" id="ARBA00023002"/>
    </source>
</evidence>
<reference evidence="5" key="1">
    <citation type="submission" date="2017-01" db="EMBL/GenBank/DDBJ databases">
        <authorList>
            <person name="Varghese N."/>
            <person name="Submissions S."/>
        </authorList>
    </citation>
    <scope>NUCLEOTIDE SEQUENCE [LARGE SCALE GENOMIC DNA]</scope>
    <source>
        <strain evidence="5">DSM 21054</strain>
    </source>
</reference>
<feature type="domain" description="Enoyl reductase (ER)" evidence="3">
    <location>
        <begin position="10"/>
        <end position="328"/>
    </location>
</feature>
<dbReference type="Proteomes" id="UP000186917">
    <property type="component" value="Unassembled WGS sequence"/>
</dbReference>
<dbReference type="InterPro" id="IPR011032">
    <property type="entry name" value="GroES-like_sf"/>
</dbReference>
<dbReference type="Pfam" id="PF00107">
    <property type="entry name" value="ADH_zinc_N"/>
    <property type="match status" value="1"/>
</dbReference>
<dbReference type="SMART" id="SM00829">
    <property type="entry name" value="PKS_ER"/>
    <property type="match status" value="1"/>
</dbReference>
<dbReference type="EMBL" id="FTOR01000006">
    <property type="protein sequence ID" value="SIT23806.1"/>
    <property type="molecule type" value="Genomic_DNA"/>
</dbReference>
<dbReference type="InterPro" id="IPR013154">
    <property type="entry name" value="ADH-like_N"/>
</dbReference>
<evidence type="ECO:0000256" key="1">
    <source>
        <dbReference type="ARBA" id="ARBA00022857"/>
    </source>
</evidence>
<keyword evidence="2" id="KW-0560">Oxidoreductase</keyword>
<dbReference type="PANTHER" id="PTHR48106">
    <property type="entry name" value="QUINONE OXIDOREDUCTASE PIG3-RELATED"/>
    <property type="match status" value="1"/>
</dbReference>
<dbReference type="PANTHER" id="PTHR48106:SF18">
    <property type="entry name" value="QUINONE OXIDOREDUCTASE PIG3"/>
    <property type="match status" value="1"/>
</dbReference>
<dbReference type="AlphaFoldDB" id="A0A1N7QLX0"/>
<keyword evidence="5" id="KW-1185">Reference proteome</keyword>
<dbReference type="InterPro" id="IPR036291">
    <property type="entry name" value="NAD(P)-bd_dom_sf"/>
</dbReference>
<dbReference type="GO" id="GO:0016651">
    <property type="term" value="F:oxidoreductase activity, acting on NAD(P)H"/>
    <property type="evidence" value="ECO:0007669"/>
    <property type="project" value="TreeGrafter"/>
</dbReference>
<dbReference type="Gene3D" id="3.90.180.10">
    <property type="entry name" value="Medium-chain alcohol dehydrogenases, catalytic domain"/>
    <property type="match status" value="1"/>
</dbReference>
<dbReference type="SUPFAM" id="SSF51735">
    <property type="entry name" value="NAD(P)-binding Rossmann-fold domains"/>
    <property type="match status" value="1"/>
</dbReference>
<evidence type="ECO:0000259" key="3">
    <source>
        <dbReference type="SMART" id="SM00829"/>
    </source>
</evidence>
<dbReference type="InterPro" id="IPR020843">
    <property type="entry name" value="ER"/>
</dbReference>
<dbReference type="InterPro" id="IPR013149">
    <property type="entry name" value="ADH-like_C"/>
</dbReference>
<protein>
    <submittedName>
        <fullName evidence="4">NADPH:quinone reductase</fullName>
    </submittedName>
</protein>
<dbReference type="Pfam" id="PF08240">
    <property type="entry name" value="ADH_N"/>
    <property type="match status" value="1"/>
</dbReference>
<name>A0A1N7QLX0_9BACT</name>
<dbReference type="SUPFAM" id="SSF50129">
    <property type="entry name" value="GroES-like"/>
    <property type="match status" value="1"/>
</dbReference>